<evidence type="ECO:0000313" key="1">
    <source>
        <dbReference type="EMBL" id="KLL09542.1"/>
    </source>
</evidence>
<dbReference type="EMBL" id="JWIO01000085">
    <property type="protein sequence ID" value="KLL09542.1"/>
    <property type="molecule type" value="Genomic_DNA"/>
</dbReference>
<evidence type="ECO:0000313" key="2">
    <source>
        <dbReference type="Proteomes" id="UP000035425"/>
    </source>
</evidence>
<reference evidence="1 2" key="1">
    <citation type="submission" date="2014-12" db="EMBL/GenBank/DDBJ databases">
        <title>Frankia sp. BMG5.1 draft genome.</title>
        <authorList>
            <person name="Gtari M."/>
            <person name="Ghodhbane-Gtari F."/>
            <person name="Nouioui I."/>
            <person name="Ktari A."/>
            <person name="Hezbri K."/>
            <person name="Mimouni W."/>
            <person name="Sbissi I."/>
            <person name="Ayari A."/>
            <person name="Yamanaka T."/>
            <person name="Normand P."/>
            <person name="Tisa L.S."/>
            <person name="Boudabous A."/>
        </authorList>
    </citation>
    <scope>NUCLEOTIDE SEQUENCE [LARGE SCALE GENOMIC DNA]</scope>
    <source>
        <strain evidence="1 2">BMG5.1</strain>
    </source>
</reference>
<proteinExistence type="predicted"/>
<sequence length="91" mass="9362">MPVGSWGHVGLAVGADGSARCHTYPHERPILTVDAGHIDLSLSVSGGTVTADHLVFARALVRAATDYLSACERLLAGRTADDSTSDTTTAA</sequence>
<name>A0ABR5EYL0_9ACTN</name>
<protein>
    <submittedName>
        <fullName evidence="1">Uncharacterized protein</fullName>
    </submittedName>
</protein>
<keyword evidence="2" id="KW-1185">Reference proteome</keyword>
<organism evidence="1 2">
    <name type="scientific">Protofrankia coriariae</name>
    <dbReference type="NCBI Taxonomy" id="1562887"/>
    <lineage>
        <taxon>Bacteria</taxon>
        <taxon>Bacillati</taxon>
        <taxon>Actinomycetota</taxon>
        <taxon>Actinomycetes</taxon>
        <taxon>Frankiales</taxon>
        <taxon>Frankiaceae</taxon>
        <taxon>Protofrankia</taxon>
    </lineage>
</organism>
<comment type="caution">
    <text evidence="1">The sequence shown here is derived from an EMBL/GenBank/DDBJ whole genome shotgun (WGS) entry which is preliminary data.</text>
</comment>
<gene>
    <name evidence="1" type="ORF">FrCorBMG51_24175</name>
</gene>
<accession>A0ABR5EYL0</accession>
<dbReference type="Proteomes" id="UP000035425">
    <property type="component" value="Unassembled WGS sequence"/>
</dbReference>